<dbReference type="EMBL" id="CP002869">
    <property type="protein sequence ID" value="AEI41670.1"/>
    <property type="molecule type" value="Genomic_DNA"/>
</dbReference>
<keyword evidence="2 4" id="KW-0808">Transferase</keyword>
<dbReference type="InterPro" id="IPR010280">
    <property type="entry name" value="U5_MeTrfase_fam"/>
</dbReference>
<dbReference type="PATRIC" id="fig|1036673.3.peg.2859"/>
<evidence type="ECO:0000313" key="5">
    <source>
        <dbReference type="EMBL" id="AEI41670.1"/>
    </source>
</evidence>
<dbReference type="PROSITE" id="PS51687">
    <property type="entry name" value="SAM_MT_RNA_M5U"/>
    <property type="match status" value="1"/>
</dbReference>
<organism evidence="5 6">
    <name type="scientific">Paenibacillus mucilaginosus (strain KNP414)</name>
    <dbReference type="NCBI Taxonomy" id="1036673"/>
    <lineage>
        <taxon>Bacteria</taxon>
        <taxon>Bacillati</taxon>
        <taxon>Bacillota</taxon>
        <taxon>Bacilli</taxon>
        <taxon>Bacillales</taxon>
        <taxon>Paenibacillaceae</taxon>
        <taxon>Paenibacillus</taxon>
    </lineage>
</organism>
<comment type="similarity">
    <text evidence="4">Belongs to the class I-like SAM-binding methyltransferase superfamily. RNA M5U methyltransferase family.</text>
</comment>
<keyword evidence="1 4" id="KW-0489">Methyltransferase</keyword>
<dbReference type="GO" id="GO:0070041">
    <property type="term" value="F:rRNA (uridine-C5-)-methyltransferase activity"/>
    <property type="evidence" value="ECO:0007669"/>
    <property type="project" value="TreeGrafter"/>
</dbReference>
<feature type="active site" description="Nucleophile" evidence="4">
    <location>
        <position position="13"/>
    </location>
</feature>
<dbReference type="Proteomes" id="UP000006620">
    <property type="component" value="Chromosome"/>
</dbReference>
<dbReference type="SUPFAM" id="SSF53335">
    <property type="entry name" value="S-adenosyl-L-methionine-dependent methyltransferases"/>
    <property type="match status" value="1"/>
</dbReference>
<keyword evidence="3 4" id="KW-0949">S-adenosyl-L-methionine</keyword>
<dbReference type="GO" id="GO:0070475">
    <property type="term" value="P:rRNA base methylation"/>
    <property type="evidence" value="ECO:0007669"/>
    <property type="project" value="TreeGrafter"/>
</dbReference>
<evidence type="ECO:0000256" key="2">
    <source>
        <dbReference type="ARBA" id="ARBA00022679"/>
    </source>
</evidence>
<protein>
    <submittedName>
        <fullName evidence="5">Uncharacterized RNA methyltransferase</fullName>
    </submittedName>
</protein>
<dbReference type="PANTHER" id="PTHR11061:SF30">
    <property type="entry name" value="TRNA (URACIL(54)-C(5))-METHYLTRANSFERASE"/>
    <property type="match status" value="1"/>
</dbReference>
<evidence type="ECO:0000256" key="1">
    <source>
        <dbReference type="ARBA" id="ARBA00022603"/>
    </source>
</evidence>
<accession>F8FB27</accession>
<sequence>MEARPPRLVYVSCNPATLAKDCQVLLAGGYRLEWVQPVDMFPQMAHVECCALLVWNGKNE</sequence>
<comment type="caution">
    <text evidence="4">Lacks conserved residue(s) required for the propagation of feature annotation.</text>
</comment>
<dbReference type="KEGG" id="pms:KNP414_03112"/>
<evidence type="ECO:0000313" key="6">
    <source>
        <dbReference type="Proteomes" id="UP000006620"/>
    </source>
</evidence>
<gene>
    <name evidence="5" type="ordered locus">KNP414_03112</name>
</gene>
<evidence type="ECO:0000256" key="4">
    <source>
        <dbReference type="PROSITE-ProRule" id="PRU01024"/>
    </source>
</evidence>
<dbReference type="PANTHER" id="PTHR11061">
    <property type="entry name" value="RNA M5U METHYLTRANSFERASE"/>
    <property type="match status" value="1"/>
</dbReference>
<dbReference type="Pfam" id="PF05958">
    <property type="entry name" value="tRNA_U5-meth_tr"/>
    <property type="match status" value="1"/>
</dbReference>
<proteinExistence type="inferred from homology"/>
<evidence type="ECO:0000256" key="3">
    <source>
        <dbReference type="ARBA" id="ARBA00022691"/>
    </source>
</evidence>
<reference evidence="6" key="1">
    <citation type="submission" date="2011-06" db="EMBL/GenBank/DDBJ databases">
        <title>Complete genome sequence of Paenibacillus mucilaginosus KNP414.</title>
        <authorList>
            <person name="Wang J."/>
            <person name="Hu S."/>
            <person name="Hu X."/>
            <person name="Zhang B."/>
            <person name="Dong D."/>
            <person name="Zhang S."/>
            <person name="Zhao K."/>
            <person name="Wu D."/>
        </authorList>
    </citation>
    <scope>NUCLEOTIDE SEQUENCE [LARGE SCALE GENOMIC DNA]</scope>
    <source>
        <strain evidence="6">KNP414</strain>
    </source>
</reference>
<dbReference type="Gene3D" id="3.40.50.150">
    <property type="entry name" value="Vaccinia Virus protein VP39"/>
    <property type="match status" value="1"/>
</dbReference>
<dbReference type="HOGENOM" id="CLU_202504_0_0_9"/>
<reference evidence="5 6" key="2">
    <citation type="journal article" date="2013" name="Genome Announc.">
        <title>Genome Sequence of Growth-Improving Paenibacillus mucilaginosus Strain KNP414.</title>
        <authorList>
            <person name="Lu J.J."/>
            <person name="Wang J.F."/>
            <person name="Hu X.F."/>
        </authorList>
    </citation>
    <scope>NUCLEOTIDE SEQUENCE [LARGE SCALE GENOMIC DNA]</scope>
    <source>
        <strain evidence="5 6">KNP414</strain>
    </source>
</reference>
<name>F8FB27_PAEMK</name>
<dbReference type="AlphaFoldDB" id="F8FB27"/>
<dbReference type="InterPro" id="IPR029063">
    <property type="entry name" value="SAM-dependent_MTases_sf"/>
</dbReference>